<accession>A0A7W9JBJ2</accession>
<reference evidence="3 4" key="1">
    <citation type="submission" date="2020-08" db="EMBL/GenBank/DDBJ databases">
        <title>Sequencing the genomes of 1000 actinobacteria strains.</title>
        <authorList>
            <person name="Klenk H.-P."/>
        </authorList>
    </citation>
    <scope>NUCLEOTIDE SEQUENCE [LARGE SCALE GENOMIC DNA]</scope>
    <source>
        <strain evidence="3 4">DSM 28967</strain>
    </source>
</reference>
<feature type="domain" description="Helix-turn-helix" evidence="2">
    <location>
        <begin position="46"/>
        <end position="86"/>
    </location>
</feature>
<evidence type="ECO:0000259" key="2">
    <source>
        <dbReference type="Pfam" id="PF12728"/>
    </source>
</evidence>
<protein>
    <submittedName>
        <fullName evidence="3">Excisionase family DNA binding protein</fullName>
    </submittedName>
</protein>
<evidence type="ECO:0000313" key="3">
    <source>
        <dbReference type="EMBL" id="MBB5838925.1"/>
    </source>
</evidence>
<evidence type="ECO:0000256" key="1">
    <source>
        <dbReference type="SAM" id="MobiDB-lite"/>
    </source>
</evidence>
<sequence>MLPHTADQATRQSSTQTARLRANSANLGKDNCRMGQATRAVEVEITSQEAAHRLGIGQRRVRRLVAEGTLRGHRFGGVWHVDRDDVTRRQVATPTRGRPWSERISWGGLWLLSGLTPDWLGDSEKSRLRKRLRETDPQALALAVRQRARVEHCRILPAYLETVTKEQGVVEAGLSAAESAGADILAMDLAELYCDRRTREQLFARFAITTTTSSPNATVRTIEDPALAQAVLAARTAMPAAVVAVDLIESADARTTHAGSELAARLLADFRRV</sequence>
<proteinExistence type="predicted"/>
<dbReference type="RefSeq" id="WP_184800168.1">
    <property type="nucleotide sequence ID" value="NZ_JACHMY010000001.1"/>
</dbReference>
<feature type="compositionally biased region" description="Polar residues" evidence="1">
    <location>
        <begin position="7"/>
        <end position="26"/>
    </location>
</feature>
<dbReference type="NCBIfam" id="TIGR01764">
    <property type="entry name" value="excise"/>
    <property type="match status" value="1"/>
</dbReference>
<dbReference type="Pfam" id="PF12728">
    <property type="entry name" value="HTH_17"/>
    <property type="match status" value="1"/>
</dbReference>
<feature type="region of interest" description="Disordered" evidence="1">
    <location>
        <begin position="1"/>
        <end position="31"/>
    </location>
</feature>
<keyword evidence="4" id="KW-1185">Reference proteome</keyword>
<dbReference type="InterPro" id="IPR041657">
    <property type="entry name" value="HTH_17"/>
</dbReference>
<dbReference type="AlphaFoldDB" id="A0A7W9JBJ2"/>
<dbReference type="EMBL" id="JACHMY010000001">
    <property type="protein sequence ID" value="MBB5838925.1"/>
    <property type="molecule type" value="Genomic_DNA"/>
</dbReference>
<dbReference type="Proteomes" id="UP000549971">
    <property type="component" value="Unassembled WGS sequence"/>
</dbReference>
<organism evidence="3 4">
    <name type="scientific">Kribbella italica</name>
    <dbReference type="NCBI Taxonomy" id="1540520"/>
    <lineage>
        <taxon>Bacteria</taxon>
        <taxon>Bacillati</taxon>
        <taxon>Actinomycetota</taxon>
        <taxon>Actinomycetes</taxon>
        <taxon>Propionibacteriales</taxon>
        <taxon>Kribbellaceae</taxon>
        <taxon>Kribbella</taxon>
    </lineage>
</organism>
<gene>
    <name evidence="3" type="ORF">HDA39_005659</name>
</gene>
<dbReference type="GO" id="GO:0003677">
    <property type="term" value="F:DNA binding"/>
    <property type="evidence" value="ECO:0007669"/>
    <property type="project" value="InterPro"/>
</dbReference>
<name>A0A7W9JBJ2_9ACTN</name>
<dbReference type="InterPro" id="IPR010093">
    <property type="entry name" value="SinI_DNA-bd"/>
</dbReference>
<evidence type="ECO:0000313" key="4">
    <source>
        <dbReference type="Proteomes" id="UP000549971"/>
    </source>
</evidence>
<comment type="caution">
    <text evidence="3">The sequence shown here is derived from an EMBL/GenBank/DDBJ whole genome shotgun (WGS) entry which is preliminary data.</text>
</comment>